<dbReference type="PANTHER" id="PTHR40260">
    <property type="entry name" value="BLR8190 PROTEIN"/>
    <property type="match status" value="1"/>
</dbReference>
<dbReference type="InterPro" id="IPR009799">
    <property type="entry name" value="EthD_dom"/>
</dbReference>
<evidence type="ECO:0000259" key="1">
    <source>
        <dbReference type="Pfam" id="PF07110"/>
    </source>
</evidence>
<dbReference type="Pfam" id="PF07110">
    <property type="entry name" value="EthD"/>
    <property type="match status" value="1"/>
</dbReference>
<dbReference type="EMBL" id="SMFZ01000001">
    <property type="protein sequence ID" value="TCK26713.1"/>
    <property type="molecule type" value="Genomic_DNA"/>
</dbReference>
<dbReference type="Gene3D" id="3.30.70.100">
    <property type="match status" value="1"/>
</dbReference>
<gene>
    <name evidence="2" type="ORF">EV378_2556</name>
</gene>
<proteinExistence type="predicted"/>
<dbReference type="NCBIfam" id="TIGR02118">
    <property type="entry name" value="EthD family reductase"/>
    <property type="match status" value="1"/>
</dbReference>
<dbReference type="InterPro" id="IPR011008">
    <property type="entry name" value="Dimeric_a/b-barrel"/>
</dbReference>
<evidence type="ECO:0000313" key="3">
    <source>
        <dbReference type="Proteomes" id="UP000295560"/>
    </source>
</evidence>
<accession>A0A4R1HYR6</accession>
<sequence>MQRFLALYSRPEDATAFREHYTTVHVPLVEALPGIRNISYSFDVAAIQGDTTYGCVFEAEFDDEGALQAALGSPEGQKAAADLANFAGAGVELLTYQVARHR</sequence>
<name>A0A4R1HYR6_PSEEN</name>
<comment type="caution">
    <text evidence="2">The sequence shown here is derived from an EMBL/GenBank/DDBJ whole genome shotgun (WGS) entry which is preliminary data.</text>
</comment>
<evidence type="ECO:0000313" key="2">
    <source>
        <dbReference type="EMBL" id="TCK26713.1"/>
    </source>
</evidence>
<keyword evidence="3" id="KW-1185">Reference proteome</keyword>
<dbReference type="RefSeq" id="WP_132424356.1">
    <property type="nucleotide sequence ID" value="NZ_SMFZ01000001.1"/>
</dbReference>
<dbReference type="AlphaFoldDB" id="A0A4R1HYR6"/>
<protein>
    <submittedName>
        <fullName evidence="2">Uncharacterized protein (TIGR02118 family)</fullName>
    </submittedName>
</protein>
<feature type="domain" description="EthD" evidence="1">
    <location>
        <begin position="12"/>
        <end position="88"/>
    </location>
</feature>
<dbReference type="PANTHER" id="PTHR40260:SF2">
    <property type="entry name" value="BLR8190 PROTEIN"/>
    <property type="match status" value="1"/>
</dbReference>
<dbReference type="Proteomes" id="UP000295560">
    <property type="component" value="Unassembled WGS sequence"/>
</dbReference>
<reference evidence="2 3" key="1">
    <citation type="submission" date="2019-03" db="EMBL/GenBank/DDBJ databases">
        <title>Sequencing the genomes of 1000 actinobacteria strains.</title>
        <authorList>
            <person name="Klenk H.-P."/>
        </authorList>
    </citation>
    <scope>NUCLEOTIDE SEQUENCE [LARGE SCALE GENOMIC DNA]</scope>
    <source>
        <strain evidence="2 3">DSM 44969</strain>
    </source>
</reference>
<dbReference type="GO" id="GO:0016491">
    <property type="term" value="F:oxidoreductase activity"/>
    <property type="evidence" value="ECO:0007669"/>
    <property type="project" value="InterPro"/>
</dbReference>
<dbReference type="SUPFAM" id="SSF54909">
    <property type="entry name" value="Dimeric alpha+beta barrel"/>
    <property type="match status" value="1"/>
</dbReference>
<organism evidence="2 3">
    <name type="scientific">Pseudonocardia endophytica</name>
    <dbReference type="NCBI Taxonomy" id="401976"/>
    <lineage>
        <taxon>Bacteria</taxon>
        <taxon>Bacillati</taxon>
        <taxon>Actinomycetota</taxon>
        <taxon>Actinomycetes</taxon>
        <taxon>Pseudonocardiales</taxon>
        <taxon>Pseudonocardiaceae</taxon>
        <taxon>Pseudonocardia</taxon>
    </lineage>
</organism>
<dbReference type="OrthoDB" id="5294870at2"/>